<sequence length="372" mass="42912">MRIGVNLLNLSQDKFGGVEQYLKNLIAHLAKRRDKLKIFLFLTNGHKDVFPDDHEKIKKVILKKGLDNPSAVYKAIRQHRVDLWFCPLHRSYLPHVPVPTVVTIHDVLHTSFPEYVHGGLEANNRYYKKFSPCIQAVLTVSKFSKKGIAEHLHIPAKKIHAIYPDASDLFHKRRHDERSATIKAKYNLPDDYAFYPASYNPHKNHLNLLKALLILRDRHQIKIPLVLTGYINPKNKTYRTLVRFLNDHDLKKQVKILGYIPPKDMPFLYFNAGFLVFPSLFEGFGFPLVEAMNTQTPIICSKAGSIPEIVGDAALFFDPQKPEDIALKMQQALHPDTRKLLIRKGRARTKMFSWERNAVQTLKVFQRVVGTR</sequence>
<dbReference type="Pfam" id="PF13439">
    <property type="entry name" value="Glyco_transf_4"/>
    <property type="match status" value="1"/>
</dbReference>
<evidence type="ECO:0000313" key="5">
    <source>
        <dbReference type="Proteomes" id="UP001057877"/>
    </source>
</evidence>
<gene>
    <name evidence="4" type="ORF">L1F29_23370</name>
</gene>
<evidence type="ECO:0000259" key="3">
    <source>
        <dbReference type="Pfam" id="PF13439"/>
    </source>
</evidence>
<dbReference type="PANTHER" id="PTHR46401">
    <property type="entry name" value="GLYCOSYLTRANSFERASE WBBK-RELATED"/>
    <property type="match status" value="1"/>
</dbReference>
<dbReference type="CDD" id="cd03809">
    <property type="entry name" value="GT4_MtfB-like"/>
    <property type="match status" value="1"/>
</dbReference>
<dbReference type="Pfam" id="PF00534">
    <property type="entry name" value="Glycos_transf_1"/>
    <property type="match status" value="1"/>
</dbReference>
<accession>A0ABY5S3A1</accession>
<dbReference type="InterPro" id="IPR028098">
    <property type="entry name" value="Glyco_trans_4-like_N"/>
</dbReference>
<dbReference type="Proteomes" id="UP001057877">
    <property type="component" value="Chromosome"/>
</dbReference>
<evidence type="ECO:0000259" key="2">
    <source>
        <dbReference type="Pfam" id="PF00534"/>
    </source>
</evidence>
<proteinExistence type="predicted"/>
<evidence type="ECO:0000256" key="1">
    <source>
        <dbReference type="ARBA" id="ARBA00022679"/>
    </source>
</evidence>
<reference evidence="4" key="1">
    <citation type="submission" date="2022-01" db="EMBL/GenBank/DDBJ databases">
        <title>Paenibacillus spongiae sp. nov., isolated from marine sponge.</title>
        <authorList>
            <person name="Li Z."/>
            <person name="Zhang M."/>
        </authorList>
    </citation>
    <scope>NUCLEOTIDE SEQUENCE</scope>
    <source>
        <strain evidence="4">PHS-Z3</strain>
    </source>
</reference>
<protein>
    <submittedName>
        <fullName evidence="4">Glycosyltransferase family 4 protein</fullName>
    </submittedName>
</protein>
<feature type="domain" description="Glycosyltransferase subfamily 4-like N-terminal" evidence="3">
    <location>
        <begin position="15"/>
        <end position="164"/>
    </location>
</feature>
<keyword evidence="1" id="KW-0808">Transferase</keyword>
<keyword evidence="5" id="KW-1185">Reference proteome</keyword>
<dbReference type="EMBL" id="CP091430">
    <property type="protein sequence ID" value="UVI28374.1"/>
    <property type="molecule type" value="Genomic_DNA"/>
</dbReference>
<name>A0ABY5S3A1_9BACL</name>
<organism evidence="4 5">
    <name type="scientific">Paenibacillus spongiae</name>
    <dbReference type="NCBI Taxonomy" id="2909671"/>
    <lineage>
        <taxon>Bacteria</taxon>
        <taxon>Bacillati</taxon>
        <taxon>Bacillota</taxon>
        <taxon>Bacilli</taxon>
        <taxon>Bacillales</taxon>
        <taxon>Paenibacillaceae</taxon>
        <taxon>Paenibacillus</taxon>
    </lineage>
</organism>
<dbReference type="SUPFAM" id="SSF53756">
    <property type="entry name" value="UDP-Glycosyltransferase/glycogen phosphorylase"/>
    <property type="match status" value="1"/>
</dbReference>
<dbReference type="InterPro" id="IPR001296">
    <property type="entry name" value="Glyco_trans_1"/>
</dbReference>
<dbReference type="Gene3D" id="3.40.50.2000">
    <property type="entry name" value="Glycogen Phosphorylase B"/>
    <property type="match status" value="2"/>
</dbReference>
<dbReference type="RefSeq" id="WP_258384462.1">
    <property type="nucleotide sequence ID" value="NZ_CP091430.1"/>
</dbReference>
<dbReference type="PANTHER" id="PTHR46401:SF2">
    <property type="entry name" value="GLYCOSYLTRANSFERASE WBBK-RELATED"/>
    <property type="match status" value="1"/>
</dbReference>
<feature type="domain" description="Glycosyl transferase family 1" evidence="2">
    <location>
        <begin position="186"/>
        <end position="346"/>
    </location>
</feature>
<evidence type="ECO:0000313" key="4">
    <source>
        <dbReference type="EMBL" id="UVI28374.1"/>
    </source>
</evidence>